<dbReference type="GO" id="GO:0005669">
    <property type="term" value="C:transcription factor TFIID complex"/>
    <property type="evidence" value="ECO:0007669"/>
    <property type="project" value="InterPro"/>
</dbReference>
<feature type="compositionally biased region" description="Basic and acidic residues" evidence="7">
    <location>
        <begin position="278"/>
        <end position="289"/>
    </location>
</feature>
<comment type="subcellular location">
    <subcellularLocation>
        <location evidence="1">Nucleus</location>
    </subcellularLocation>
</comment>
<name>A0AA43TNJ1_9LECA</name>
<evidence type="ECO:0000313" key="10">
    <source>
        <dbReference type="EMBL" id="MDI1485521.1"/>
    </source>
</evidence>
<evidence type="ECO:0000256" key="6">
    <source>
        <dbReference type="ARBA" id="ARBA00023242"/>
    </source>
</evidence>
<dbReference type="EMBL" id="JAPUFD010000001">
    <property type="protein sequence ID" value="MDI1485521.1"/>
    <property type="molecule type" value="Genomic_DNA"/>
</dbReference>
<evidence type="ECO:0000256" key="3">
    <source>
        <dbReference type="ARBA" id="ARBA00017307"/>
    </source>
</evidence>
<feature type="region of interest" description="Disordered" evidence="7">
    <location>
        <begin position="227"/>
        <end position="313"/>
    </location>
</feature>
<dbReference type="GO" id="GO:0006367">
    <property type="term" value="P:transcription initiation at RNA polymerase II promoter"/>
    <property type="evidence" value="ECO:0007669"/>
    <property type="project" value="TreeGrafter"/>
</dbReference>
<dbReference type="Pfam" id="PF10406">
    <property type="entry name" value="TAF8_C"/>
    <property type="match status" value="1"/>
</dbReference>
<accession>A0AA43TNJ1</accession>
<dbReference type="Gene3D" id="1.10.20.10">
    <property type="entry name" value="Histone, subunit A"/>
    <property type="match status" value="1"/>
</dbReference>
<evidence type="ECO:0000259" key="8">
    <source>
        <dbReference type="Pfam" id="PF07524"/>
    </source>
</evidence>
<evidence type="ECO:0000256" key="4">
    <source>
        <dbReference type="ARBA" id="ARBA00023015"/>
    </source>
</evidence>
<comment type="similarity">
    <text evidence="2">Belongs to the TAF8 family.</text>
</comment>
<evidence type="ECO:0000256" key="7">
    <source>
        <dbReference type="SAM" id="MobiDB-lite"/>
    </source>
</evidence>
<keyword evidence="6" id="KW-0539">Nucleus</keyword>
<dbReference type="InterPro" id="IPR037818">
    <property type="entry name" value="TAF8"/>
</dbReference>
<dbReference type="Pfam" id="PF07524">
    <property type="entry name" value="Bromo_TP"/>
    <property type="match status" value="1"/>
</dbReference>
<evidence type="ECO:0000256" key="2">
    <source>
        <dbReference type="ARBA" id="ARBA00008767"/>
    </source>
</evidence>
<dbReference type="InterPro" id="IPR006565">
    <property type="entry name" value="BTP"/>
</dbReference>
<keyword evidence="11" id="KW-1185">Reference proteome</keyword>
<feature type="domain" description="Transcription factor TFIID subunit 8 C-terminal" evidence="9">
    <location>
        <begin position="178"/>
        <end position="226"/>
    </location>
</feature>
<dbReference type="PANTHER" id="PTHR46469">
    <property type="entry name" value="TRANSCRIPTION INITIATION FACTOR TFIID SUBUNIT 8"/>
    <property type="match status" value="1"/>
</dbReference>
<reference evidence="10" key="1">
    <citation type="journal article" date="2023" name="Genome Biol. Evol.">
        <title>First Whole Genome Sequence and Flow Cytometry Genome Size Data for the Lichen-Forming Fungus Ramalina farinacea (Ascomycota).</title>
        <authorList>
            <person name="Llewellyn T."/>
            <person name="Mian S."/>
            <person name="Hill R."/>
            <person name="Leitch I.J."/>
            <person name="Gaya E."/>
        </authorList>
    </citation>
    <scope>NUCLEOTIDE SEQUENCE</scope>
    <source>
        <strain evidence="10">LIQ254RAFAR</strain>
    </source>
</reference>
<evidence type="ECO:0000259" key="9">
    <source>
        <dbReference type="Pfam" id="PF10406"/>
    </source>
</evidence>
<organism evidence="10 11">
    <name type="scientific">Ramalina farinacea</name>
    <dbReference type="NCBI Taxonomy" id="258253"/>
    <lineage>
        <taxon>Eukaryota</taxon>
        <taxon>Fungi</taxon>
        <taxon>Dikarya</taxon>
        <taxon>Ascomycota</taxon>
        <taxon>Pezizomycotina</taxon>
        <taxon>Lecanoromycetes</taxon>
        <taxon>OSLEUM clade</taxon>
        <taxon>Lecanoromycetidae</taxon>
        <taxon>Lecanorales</taxon>
        <taxon>Lecanorineae</taxon>
        <taxon>Ramalinaceae</taxon>
        <taxon>Ramalina</taxon>
    </lineage>
</organism>
<gene>
    <name evidence="10" type="ORF">OHK93_000659</name>
</gene>
<protein>
    <recommendedName>
        <fullName evidence="3">Transcription initiation factor TFIID subunit 8</fullName>
    </recommendedName>
</protein>
<dbReference type="AlphaFoldDB" id="A0AA43TNJ1"/>
<feature type="compositionally biased region" description="Polar residues" evidence="7">
    <location>
        <begin position="229"/>
        <end position="239"/>
    </location>
</feature>
<evidence type="ECO:0000256" key="1">
    <source>
        <dbReference type="ARBA" id="ARBA00004123"/>
    </source>
</evidence>
<keyword evidence="4" id="KW-0805">Transcription regulation</keyword>
<keyword evidence="5" id="KW-0804">Transcription</keyword>
<dbReference type="GO" id="GO:0046982">
    <property type="term" value="F:protein heterodimerization activity"/>
    <property type="evidence" value="ECO:0007669"/>
    <property type="project" value="InterPro"/>
</dbReference>
<proteinExistence type="inferred from homology"/>
<comment type="caution">
    <text evidence="10">The sequence shown here is derived from an EMBL/GenBank/DDBJ whole genome shotgun (WGS) entry which is preliminary data.</text>
</comment>
<evidence type="ECO:0000256" key="5">
    <source>
        <dbReference type="ARBA" id="ARBA00023163"/>
    </source>
</evidence>
<dbReference type="CDD" id="cd08049">
    <property type="entry name" value="TAF8"/>
    <property type="match status" value="1"/>
</dbReference>
<feature type="domain" description="Bromodomain associated" evidence="8">
    <location>
        <begin position="54"/>
        <end position="121"/>
    </location>
</feature>
<dbReference type="PANTHER" id="PTHR46469:SF1">
    <property type="entry name" value="TRANSCRIPTION INITIATION FACTOR TFIID SUBUNIT 8"/>
    <property type="match status" value="1"/>
</dbReference>
<dbReference type="InterPro" id="IPR009072">
    <property type="entry name" value="Histone-fold"/>
</dbReference>
<dbReference type="CDD" id="cd00076">
    <property type="entry name" value="HFD_SF"/>
    <property type="match status" value="1"/>
</dbReference>
<evidence type="ECO:0000313" key="11">
    <source>
        <dbReference type="Proteomes" id="UP001161017"/>
    </source>
</evidence>
<dbReference type="Proteomes" id="UP001161017">
    <property type="component" value="Unassembled WGS sequence"/>
</dbReference>
<sequence>MAIYEQHHPLKRTSSQALFDDPVPKKIKNGLKRHRAVFDVQYEHRRDAALQNGEAAEALLTRSINLALEAVGFEAAQPTALEAFRLLTEEYMAHFLCDVRQSMLAARRINPIPQDFLQSLHANQLSLRALVPHLKPPVPTQKSQLPLTRDLTESEGQQEYRSISSFTMPAQSAQPKKYIPKHFPLLPDDHTYQAHPVYPVREQDPRKIREQATEDGRLGEEALRKLVSASVSQRPSGASTAGKPLSGRAQRDQMWRETMNAVAQQDQAGGESQGMELDVGKPDENRKDSLASLGHLSSAVNSEKRFWRKSARP</sequence>
<dbReference type="InterPro" id="IPR019473">
    <property type="entry name" value="TFIID_su8_C"/>
</dbReference>